<feature type="region of interest" description="Disordered" evidence="1">
    <location>
        <begin position="117"/>
        <end position="146"/>
    </location>
</feature>
<dbReference type="AlphaFoldDB" id="A0A9K3LCB8"/>
<protein>
    <submittedName>
        <fullName evidence="3">Uncharacterized protein</fullName>
    </submittedName>
</protein>
<reference evidence="3" key="2">
    <citation type="submission" date="2021-04" db="EMBL/GenBank/DDBJ databases">
        <authorList>
            <person name="Podell S."/>
        </authorList>
    </citation>
    <scope>NUCLEOTIDE SEQUENCE</scope>
    <source>
        <strain evidence="3">Hildebrandi</strain>
    </source>
</reference>
<evidence type="ECO:0000256" key="2">
    <source>
        <dbReference type="SAM" id="Phobius"/>
    </source>
</evidence>
<feature type="transmembrane region" description="Helical" evidence="2">
    <location>
        <begin position="65"/>
        <end position="85"/>
    </location>
</feature>
<keyword evidence="2" id="KW-0812">Transmembrane</keyword>
<dbReference type="Proteomes" id="UP000693970">
    <property type="component" value="Unassembled WGS sequence"/>
</dbReference>
<comment type="caution">
    <text evidence="3">The sequence shown here is derived from an EMBL/GenBank/DDBJ whole genome shotgun (WGS) entry which is preliminary data.</text>
</comment>
<keyword evidence="2" id="KW-0472">Membrane</keyword>
<sequence>MGGDFFTNVFALIDNVVELYLAKFIKVFLNYHEIFYNNLNAVLRKALDDNKASIPDWFTANFITYFRTLMVIPTIMLLVAGYTIFPSVMVLLVDFGDFLDGVVARFWIDDKKLKEESSQQQQQQQQGNKSSAATSPSPSPVHSDDESFEVITNGSPQVVPSWVALHMSRTYGGFIDAVCDKAFVVPCWISLFNFVSSERLFLKYTQYLVLWFLILAEVASGCIRFRAYYSSVGVSVPKVEGFDFSTSAVKADHVGKAKQTFEMVGTALFILPWARLIGVALLALAVPLAYESVRRKVNTRVFYVHGKTEKLDHKILKFWMQAKTMGSKLIVGFSDKNTDMILNACAVSCVDEVVAEAPEKLDLMFLEKHAINYCICRTGDPQFVTDEVIQTGRCLEIGEDGVARLFKLKDPAKKE</sequence>
<proteinExistence type="predicted"/>
<gene>
    <name evidence="3" type="ORF">IV203_015689</name>
</gene>
<evidence type="ECO:0000313" key="4">
    <source>
        <dbReference type="Proteomes" id="UP000693970"/>
    </source>
</evidence>
<evidence type="ECO:0000313" key="3">
    <source>
        <dbReference type="EMBL" id="KAG7359100.1"/>
    </source>
</evidence>
<dbReference type="OrthoDB" id="40021at2759"/>
<keyword evidence="2" id="KW-1133">Transmembrane helix</keyword>
<name>A0A9K3LCB8_9STRA</name>
<accession>A0A9K3LCB8</accession>
<feature type="transmembrane region" description="Helical" evidence="2">
    <location>
        <begin position="270"/>
        <end position="290"/>
    </location>
</feature>
<organism evidence="3 4">
    <name type="scientific">Nitzschia inconspicua</name>
    <dbReference type="NCBI Taxonomy" id="303405"/>
    <lineage>
        <taxon>Eukaryota</taxon>
        <taxon>Sar</taxon>
        <taxon>Stramenopiles</taxon>
        <taxon>Ochrophyta</taxon>
        <taxon>Bacillariophyta</taxon>
        <taxon>Bacillariophyceae</taxon>
        <taxon>Bacillariophycidae</taxon>
        <taxon>Bacillariales</taxon>
        <taxon>Bacillariaceae</taxon>
        <taxon>Nitzschia</taxon>
    </lineage>
</organism>
<keyword evidence="4" id="KW-1185">Reference proteome</keyword>
<feature type="transmembrane region" description="Helical" evidence="2">
    <location>
        <begin position="207"/>
        <end position="229"/>
    </location>
</feature>
<dbReference type="EMBL" id="JAGRRH010000014">
    <property type="protein sequence ID" value="KAG7359100.1"/>
    <property type="molecule type" value="Genomic_DNA"/>
</dbReference>
<feature type="compositionally biased region" description="Low complexity" evidence="1">
    <location>
        <begin position="119"/>
        <end position="136"/>
    </location>
</feature>
<evidence type="ECO:0000256" key="1">
    <source>
        <dbReference type="SAM" id="MobiDB-lite"/>
    </source>
</evidence>
<reference evidence="3" key="1">
    <citation type="journal article" date="2021" name="Sci. Rep.">
        <title>Diploid genomic architecture of Nitzschia inconspicua, an elite biomass production diatom.</title>
        <authorList>
            <person name="Oliver A."/>
            <person name="Podell S."/>
            <person name="Pinowska A."/>
            <person name="Traller J.C."/>
            <person name="Smith S.R."/>
            <person name="McClure R."/>
            <person name="Beliaev A."/>
            <person name="Bohutskyi P."/>
            <person name="Hill E.A."/>
            <person name="Rabines A."/>
            <person name="Zheng H."/>
            <person name="Allen L.Z."/>
            <person name="Kuo A."/>
            <person name="Grigoriev I.V."/>
            <person name="Allen A.E."/>
            <person name="Hazlebeck D."/>
            <person name="Allen E.E."/>
        </authorList>
    </citation>
    <scope>NUCLEOTIDE SEQUENCE</scope>
    <source>
        <strain evidence="3">Hildebrandi</strain>
    </source>
</reference>